<sequence>MSERLTEEKKKKKEDGRKSSLELRLSSEILKKKNNKKVKLDDDIEALWGDDIDADAWEECIQRATQVCPEDQIMPTQVNDVSVLPSYSAFKERNILISSTQLPQANNGSGRPGTSKDVFVPRRSTTARNIDVDIKTLQDKYNEKEGEASILRLQLQETKATFQVEQQKLQNEWKQQLLQAERQMRSVKSQLEFKNLEIVNLKQKLLEVTKHNTLDVSLGAIQNTSIPNIRQDEDIKQTITQSDILYSMPHPNYPLKDISPETLFNVPKQEQHISETKLTHTCRNAIPYLQNQAVPKKLALDKSNVNIHCIYPDIFRLVYCAEGDFDKKEHYKNMNIILCACEQSMHDLKIFLEQIKVNLRTEDILEADSNYLKSLDNSLHSRLLSKEEEEIGIKSSVLLNFVAELLPYSEYLQKYIFQDNHLEIEEKELVIKRFPYLVVKEQTRVSHYFLNNVLDITRIVGEIRKANFMMKFLCSTIKLLVNIHKCRNYDYVNDIFYACRFYIFVMLFDSTVLGQNNGNFPSVVGLNFLHFMHNTFKNSYWIHHRDTKKCECISQLYKLVIEILARALENYIKEAKETQLSHEWSYFFKSRITAKILDSVAFNSYELIERYITVFSQYKQIEKQLQEKKGLIELEKLSITEEIVEISSNALANADF</sequence>
<evidence type="ECO:0000256" key="1">
    <source>
        <dbReference type="SAM" id="Coils"/>
    </source>
</evidence>
<organism evidence="2 3">
    <name type="scientific">Exocentrus adspersus</name>
    <dbReference type="NCBI Taxonomy" id="1586481"/>
    <lineage>
        <taxon>Eukaryota</taxon>
        <taxon>Metazoa</taxon>
        <taxon>Ecdysozoa</taxon>
        <taxon>Arthropoda</taxon>
        <taxon>Hexapoda</taxon>
        <taxon>Insecta</taxon>
        <taxon>Pterygota</taxon>
        <taxon>Neoptera</taxon>
        <taxon>Endopterygota</taxon>
        <taxon>Coleoptera</taxon>
        <taxon>Polyphaga</taxon>
        <taxon>Cucujiformia</taxon>
        <taxon>Chrysomeloidea</taxon>
        <taxon>Cerambycidae</taxon>
        <taxon>Lamiinae</taxon>
        <taxon>Acanthocinini</taxon>
        <taxon>Exocentrus</taxon>
    </lineage>
</organism>
<evidence type="ECO:0000313" key="3">
    <source>
        <dbReference type="Proteomes" id="UP001159042"/>
    </source>
</evidence>
<proteinExistence type="predicted"/>
<feature type="coiled-coil region" evidence="1">
    <location>
        <begin position="127"/>
        <end position="204"/>
    </location>
</feature>
<accession>A0AAV8V5X0</accession>
<protein>
    <submittedName>
        <fullName evidence="2">Uncharacterized protein</fullName>
    </submittedName>
</protein>
<comment type="caution">
    <text evidence="2">The sequence shown here is derived from an EMBL/GenBank/DDBJ whole genome shotgun (WGS) entry which is preliminary data.</text>
</comment>
<keyword evidence="1" id="KW-0175">Coiled coil</keyword>
<reference evidence="2 3" key="1">
    <citation type="journal article" date="2023" name="Insect Mol. Biol.">
        <title>Genome sequencing provides insights into the evolution of gene families encoding plant cell wall-degrading enzymes in longhorned beetles.</title>
        <authorList>
            <person name="Shin N.R."/>
            <person name="Okamura Y."/>
            <person name="Kirsch R."/>
            <person name="Pauchet Y."/>
        </authorList>
    </citation>
    <scope>NUCLEOTIDE SEQUENCE [LARGE SCALE GENOMIC DNA]</scope>
    <source>
        <strain evidence="2">EAD_L_NR</strain>
    </source>
</reference>
<keyword evidence="3" id="KW-1185">Reference proteome</keyword>
<evidence type="ECO:0000313" key="2">
    <source>
        <dbReference type="EMBL" id="KAJ8909574.1"/>
    </source>
</evidence>
<dbReference type="Proteomes" id="UP001159042">
    <property type="component" value="Unassembled WGS sequence"/>
</dbReference>
<name>A0AAV8V5X0_9CUCU</name>
<dbReference type="AlphaFoldDB" id="A0AAV8V5X0"/>
<dbReference type="EMBL" id="JANEYG010000499">
    <property type="protein sequence ID" value="KAJ8909574.1"/>
    <property type="molecule type" value="Genomic_DNA"/>
</dbReference>
<gene>
    <name evidence="2" type="ORF">NQ315_002723</name>
</gene>